<comment type="caution">
    <text evidence="2">The sequence shown here is derived from an EMBL/GenBank/DDBJ whole genome shotgun (WGS) entry which is preliminary data.</text>
</comment>
<dbReference type="OrthoDB" id="7865874at2"/>
<dbReference type="Proteomes" id="UP000243978">
    <property type="component" value="Unassembled WGS sequence"/>
</dbReference>
<evidence type="ECO:0000256" key="1">
    <source>
        <dbReference type="SAM" id="SignalP"/>
    </source>
</evidence>
<dbReference type="RefSeq" id="WP_146174249.1">
    <property type="nucleotide sequence ID" value="NZ_QBKS01000002.1"/>
</dbReference>
<sequence>MQRFWTLGAIVTAASLTVVAAQAEPSQDAFEREVGAKTCAYFENRARHQERSPQQSLEVTLADSCTRALDHISGNSSDAPELAQSARRYIDRLTALKAVIVSMNTREFLDALARGQTRAAMNIAAVSVTPTGEYLIARQMGVLADHADWAEASRILRASR</sequence>
<evidence type="ECO:0000313" key="2">
    <source>
        <dbReference type="EMBL" id="PTX54710.1"/>
    </source>
</evidence>
<organism evidence="2 3">
    <name type="scientific">Litoreibacter ponti</name>
    <dbReference type="NCBI Taxonomy" id="1510457"/>
    <lineage>
        <taxon>Bacteria</taxon>
        <taxon>Pseudomonadati</taxon>
        <taxon>Pseudomonadota</taxon>
        <taxon>Alphaproteobacteria</taxon>
        <taxon>Rhodobacterales</taxon>
        <taxon>Roseobacteraceae</taxon>
        <taxon>Litoreibacter</taxon>
    </lineage>
</organism>
<dbReference type="AlphaFoldDB" id="A0A2T6BF79"/>
<evidence type="ECO:0000313" key="3">
    <source>
        <dbReference type="Proteomes" id="UP000243978"/>
    </source>
</evidence>
<accession>A0A2T6BF79</accession>
<reference evidence="2 3" key="1">
    <citation type="submission" date="2018-04" db="EMBL/GenBank/DDBJ databases">
        <title>Genomic Encyclopedia of Archaeal and Bacterial Type Strains, Phase II (KMG-II): from individual species to whole genera.</title>
        <authorList>
            <person name="Goeker M."/>
        </authorList>
    </citation>
    <scope>NUCLEOTIDE SEQUENCE [LARGE SCALE GENOMIC DNA]</scope>
    <source>
        <strain evidence="2 3">DSM 100977</strain>
    </source>
</reference>
<protein>
    <submittedName>
        <fullName evidence="2">Uncharacterized protein</fullName>
    </submittedName>
</protein>
<keyword evidence="3" id="KW-1185">Reference proteome</keyword>
<feature type="signal peptide" evidence="1">
    <location>
        <begin position="1"/>
        <end position="23"/>
    </location>
</feature>
<proteinExistence type="predicted"/>
<dbReference type="EMBL" id="QBKS01000002">
    <property type="protein sequence ID" value="PTX54710.1"/>
    <property type="molecule type" value="Genomic_DNA"/>
</dbReference>
<gene>
    <name evidence="2" type="ORF">C8N43_3530</name>
</gene>
<name>A0A2T6BF79_9RHOB</name>
<keyword evidence="1" id="KW-0732">Signal</keyword>
<feature type="chain" id="PRO_5015785457" evidence="1">
    <location>
        <begin position="24"/>
        <end position="160"/>
    </location>
</feature>